<dbReference type="InterPro" id="IPR001279">
    <property type="entry name" value="Metallo-B-lactamas"/>
</dbReference>
<dbReference type="InterPro" id="IPR036866">
    <property type="entry name" value="RibonucZ/Hydroxyglut_hydro"/>
</dbReference>
<reference evidence="3" key="1">
    <citation type="submission" date="2021-01" db="EMBL/GenBank/DDBJ databases">
        <title>Adiantum capillus-veneris genome.</title>
        <authorList>
            <person name="Fang Y."/>
            <person name="Liao Q."/>
        </authorList>
    </citation>
    <scope>NUCLEOTIDE SEQUENCE</scope>
    <source>
        <strain evidence="3">H3</strain>
        <tissue evidence="3">Leaf</tissue>
    </source>
</reference>
<keyword evidence="4" id="KW-1185">Reference proteome</keyword>
<accession>A0A9D4U7D9</accession>
<dbReference type="Gene3D" id="3.60.15.10">
    <property type="entry name" value="Ribonuclease Z/Hydroxyacylglutathione hydrolase-like"/>
    <property type="match status" value="1"/>
</dbReference>
<organism evidence="3 4">
    <name type="scientific">Adiantum capillus-veneris</name>
    <name type="common">Maidenhair fern</name>
    <dbReference type="NCBI Taxonomy" id="13818"/>
    <lineage>
        <taxon>Eukaryota</taxon>
        <taxon>Viridiplantae</taxon>
        <taxon>Streptophyta</taxon>
        <taxon>Embryophyta</taxon>
        <taxon>Tracheophyta</taxon>
        <taxon>Polypodiopsida</taxon>
        <taxon>Polypodiidae</taxon>
        <taxon>Polypodiales</taxon>
        <taxon>Pteridineae</taxon>
        <taxon>Pteridaceae</taxon>
        <taxon>Vittarioideae</taxon>
        <taxon>Adiantum</taxon>
    </lineage>
</organism>
<dbReference type="Proteomes" id="UP000886520">
    <property type="component" value="Chromosome 22"/>
</dbReference>
<evidence type="ECO:0000313" key="3">
    <source>
        <dbReference type="EMBL" id="KAI5062373.1"/>
    </source>
</evidence>
<dbReference type="SMART" id="SM00849">
    <property type="entry name" value="Lactamase_B"/>
    <property type="match status" value="1"/>
</dbReference>
<feature type="region of interest" description="Disordered" evidence="1">
    <location>
        <begin position="1"/>
        <end position="28"/>
    </location>
</feature>
<feature type="domain" description="Metallo-beta-lactamase" evidence="2">
    <location>
        <begin position="151"/>
        <end position="311"/>
    </location>
</feature>
<evidence type="ECO:0000313" key="4">
    <source>
        <dbReference type="Proteomes" id="UP000886520"/>
    </source>
</evidence>
<dbReference type="EMBL" id="JABFUD020000022">
    <property type="protein sequence ID" value="KAI5062373.1"/>
    <property type="molecule type" value="Genomic_DNA"/>
</dbReference>
<dbReference type="CDD" id="cd07727">
    <property type="entry name" value="YmaE-like_MBL-fold"/>
    <property type="match status" value="1"/>
</dbReference>
<name>A0A9D4U7D9_ADICA</name>
<comment type="caution">
    <text evidence="3">The sequence shown here is derived from an EMBL/GenBank/DDBJ whole genome shotgun (WGS) entry which is preliminary data.</text>
</comment>
<evidence type="ECO:0000259" key="2">
    <source>
        <dbReference type="SMART" id="SM00849"/>
    </source>
</evidence>
<dbReference type="OrthoDB" id="17458at2759"/>
<sequence>MAHLLTSRPPFVPLKTPSGLSPTPSRKVSVPKAVQHQEQLLTRHDGRSRRRENVPGEFFVDHTCIDCDTCRWMAPDTFNRQGHQSAVYCQPTSPSARVAALQALLSCPTSSIRTEKAPTDILSIHTTFPFLVDERLPGVYLCGYHSEKSYGATPYLVKMSKGNIMIDSPRFTVHLAQHIEALGGVHTIFLTHLDDVADHAAWQQHFHCERIIHEEDVRQDTVDVETKLKGSGPWSIFPEVDLIHTPGHTMGSVCLLYKPLGILFTGDHLAIDDDGESLTMFREYSKLSVAMQIESVRALLSLNFTWVLPGHGRRVQ</sequence>
<dbReference type="PANTHER" id="PTHR42773">
    <property type="entry name" value="METALLO-BETA-LACTAMASE-RELATED"/>
    <property type="match status" value="1"/>
</dbReference>
<protein>
    <recommendedName>
        <fullName evidence="2">Metallo-beta-lactamase domain-containing protein</fullName>
    </recommendedName>
</protein>
<dbReference type="SUPFAM" id="SSF56281">
    <property type="entry name" value="Metallo-hydrolase/oxidoreductase"/>
    <property type="match status" value="1"/>
</dbReference>
<dbReference type="AlphaFoldDB" id="A0A9D4U7D9"/>
<proteinExistence type="predicted"/>
<dbReference type="Pfam" id="PF13370">
    <property type="entry name" value="Fer4_13"/>
    <property type="match status" value="1"/>
</dbReference>
<evidence type="ECO:0000256" key="1">
    <source>
        <dbReference type="SAM" id="MobiDB-lite"/>
    </source>
</evidence>
<dbReference type="PANTHER" id="PTHR42773:SF1">
    <property type="entry name" value="METALLO-BETA-LACTAMASE FAMILY PROTEIN"/>
    <property type="match status" value="1"/>
</dbReference>
<dbReference type="Gene3D" id="3.30.70.20">
    <property type="match status" value="1"/>
</dbReference>
<dbReference type="Pfam" id="PF00753">
    <property type="entry name" value="Lactamase_B"/>
    <property type="match status" value="1"/>
</dbReference>
<dbReference type="SUPFAM" id="SSF54862">
    <property type="entry name" value="4Fe-4S ferredoxins"/>
    <property type="match status" value="1"/>
</dbReference>
<gene>
    <name evidence="3" type="ORF">GOP47_0022912</name>
</gene>